<dbReference type="EMBL" id="MH460461">
    <property type="protein sequence ID" value="AXG66741.1"/>
    <property type="molecule type" value="Genomic_DNA"/>
</dbReference>
<dbReference type="Proteomes" id="UP000263326">
    <property type="component" value="Segment"/>
</dbReference>
<protein>
    <submittedName>
        <fullName evidence="1">Uncharacterized protein</fullName>
    </submittedName>
</protein>
<gene>
    <name evidence="1" type="ORF">JA29_015</name>
</gene>
<evidence type="ECO:0000313" key="1">
    <source>
        <dbReference type="EMBL" id="AXG66741.1"/>
    </source>
</evidence>
<proteinExistence type="predicted"/>
<name>A0A384ZWX7_9CAUD</name>
<reference evidence="1 2" key="1">
    <citation type="journal article" date="2018" name="Front. Microbiol.">
        <title>Jumbo Bacteriophages Are Represented Within an Increasing Diversity of Environmental Viruses Infecting the Emerging Phytopathogen, Dickeya solani.</title>
        <authorList>
            <person name="Day A.W."/>
            <person name="Ahn J."/>
            <person name="Salmond G.P.C."/>
        </authorList>
    </citation>
    <scope>NUCLEOTIDE SEQUENCE [LARGE SCALE GENOMIC DNA]</scope>
</reference>
<accession>A0A384ZWX7</accession>
<keyword evidence="2" id="KW-1185">Reference proteome</keyword>
<organism evidence="1 2">
    <name type="scientific">Dickeya phage vB_DsoM_JA29</name>
    <dbReference type="NCBI Taxonomy" id="2283031"/>
    <lineage>
        <taxon>Viruses</taxon>
        <taxon>Duplodnaviria</taxon>
        <taxon>Heunggongvirae</taxon>
        <taxon>Uroviricota</taxon>
        <taxon>Caudoviricetes</taxon>
        <taxon>Salmondvirus</taxon>
        <taxon>Salmondvirus JA29</taxon>
    </lineage>
</organism>
<evidence type="ECO:0000313" key="2">
    <source>
        <dbReference type="Proteomes" id="UP000263326"/>
    </source>
</evidence>
<sequence>MDARLTILMSYLKISCVNWLTNSGEEMNKEQKELLAAVETAYGGKPKVICDETNNTVEDIENNNLNLTIVLPLPAKFIKFEAVVQ</sequence>